<organism evidence="1">
    <name type="scientific">Tanacetum cinerariifolium</name>
    <name type="common">Dalmatian daisy</name>
    <name type="synonym">Chrysanthemum cinerariifolium</name>
    <dbReference type="NCBI Taxonomy" id="118510"/>
    <lineage>
        <taxon>Eukaryota</taxon>
        <taxon>Viridiplantae</taxon>
        <taxon>Streptophyta</taxon>
        <taxon>Embryophyta</taxon>
        <taxon>Tracheophyta</taxon>
        <taxon>Spermatophyta</taxon>
        <taxon>Magnoliopsida</taxon>
        <taxon>eudicotyledons</taxon>
        <taxon>Gunneridae</taxon>
        <taxon>Pentapetalae</taxon>
        <taxon>asterids</taxon>
        <taxon>campanulids</taxon>
        <taxon>Asterales</taxon>
        <taxon>Asteraceae</taxon>
        <taxon>Asteroideae</taxon>
        <taxon>Anthemideae</taxon>
        <taxon>Anthemidinae</taxon>
        <taxon>Tanacetum</taxon>
    </lineage>
</organism>
<protein>
    <submittedName>
        <fullName evidence="1">Uncharacterized protein</fullName>
    </submittedName>
</protein>
<dbReference type="InterPro" id="IPR052182">
    <property type="entry name" value="Glycogen/Maltodextrin_Phosph"/>
</dbReference>
<name>A0A699VC20_TANCI</name>
<feature type="non-terminal residue" evidence="1">
    <location>
        <position position="143"/>
    </location>
</feature>
<sequence length="143" mass="16344">NEEHPMSLLQKMSFFGEVSEAEIRQVARVEGDSMNYTLTALRFARKANAVSKVHGQNGTYWRDPQLAAAAKGKDDTALLTRKKELKKELFKTVADQTGTLLDPEVLTIVWARRFASYKRADLILRDFEKFQKLVTDDKRPVQV</sequence>
<comment type="caution">
    <text evidence="1">The sequence shown here is derived from an EMBL/GenBank/DDBJ whole genome shotgun (WGS) entry which is preliminary data.</text>
</comment>
<dbReference type="AlphaFoldDB" id="A0A699VC20"/>
<dbReference type="PANTHER" id="PTHR42655:SF1">
    <property type="entry name" value="GLYCOGEN PHOSPHORYLASE"/>
    <property type="match status" value="1"/>
</dbReference>
<accession>A0A699VC20</accession>
<dbReference type="PANTHER" id="PTHR42655">
    <property type="entry name" value="GLYCOGEN PHOSPHORYLASE"/>
    <property type="match status" value="1"/>
</dbReference>
<evidence type="ECO:0000313" key="1">
    <source>
        <dbReference type="EMBL" id="GFD32945.1"/>
    </source>
</evidence>
<gene>
    <name evidence="1" type="ORF">Tci_904914</name>
</gene>
<feature type="non-terminal residue" evidence="1">
    <location>
        <position position="1"/>
    </location>
</feature>
<dbReference type="EMBL" id="BKCJ011429885">
    <property type="protein sequence ID" value="GFD32945.1"/>
    <property type="molecule type" value="Genomic_DNA"/>
</dbReference>
<reference evidence="1" key="1">
    <citation type="journal article" date="2019" name="Sci. Rep.">
        <title>Draft genome of Tanacetum cinerariifolium, the natural source of mosquito coil.</title>
        <authorList>
            <person name="Yamashiro T."/>
            <person name="Shiraishi A."/>
            <person name="Satake H."/>
            <person name="Nakayama K."/>
        </authorList>
    </citation>
    <scope>NUCLEOTIDE SEQUENCE</scope>
</reference>
<dbReference type="Gene3D" id="3.40.50.2000">
    <property type="entry name" value="Glycogen Phosphorylase B"/>
    <property type="match status" value="1"/>
</dbReference>
<dbReference type="SUPFAM" id="SSF53756">
    <property type="entry name" value="UDP-Glycosyltransferase/glycogen phosphorylase"/>
    <property type="match status" value="1"/>
</dbReference>
<proteinExistence type="predicted"/>